<dbReference type="OrthoDB" id="6372889at2759"/>
<feature type="coiled-coil region" evidence="1">
    <location>
        <begin position="100"/>
        <end position="146"/>
    </location>
</feature>
<evidence type="ECO:0000256" key="2">
    <source>
        <dbReference type="SAM" id="MobiDB-lite"/>
    </source>
</evidence>
<dbReference type="Proteomes" id="UP000594260">
    <property type="component" value="Unplaced"/>
</dbReference>
<organism evidence="4 5">
    <name type="scientific">Varroa destructor</name>
    <name type="common">Honeybee mite</name>
    <dbReference type="NCBI Taxonomy" id="109461"/>
    <lineage>
        <taxon>Eukaryota</taxon>
        <taxon>Metazoa</taxon>
        <taxon>Ecdysozoa</taxon>
        <taxon>Arthropoda</taxon>
        <taxon>Chelicerata</taxon>
        <taxon>Arachnida</taxon>
        <taxon>Acari</taxon>
        <taxon>Parasitiformes</taxon>
        <taxon>Mesostigmata</taxon>
        <taxon>Gamasina</taxon>
        <taxon>Dermanyssoidea</taxon>
        <taxon>Varroidae</taxon>
        <taxon>Varroa</taxon>
    </lineage>
</organism>
<protein>
    <submittedName>
        <fullName evidence="4">Uncharacterized protein</fullName>
    </submittedName>
</protein>
<keyword evidence="3" id="KW-0732">Signal</keyword>
<evidence type="ECO:0000256" key="3">
    <source>
        <dbReference type="SAM" id="SignalP"/>
    </source>
</evidence>
<evidence type="ECO:0000313" key="5">
    <source>
        <dbReference type="Proteomes" id="UP000594260"/>
    </source>
</evidence>
<proteinExistence type="predicted"/>
<evidence type="ECO:0000313" key="4">
    <source>
        <dbReference type="EnsemblMetazoa" id="XP_022656467"/>
    </source>
</evidence>
<evidence type="ECO:0000256" key="1">
    <source>
        <dbReference type="SAM" id="Coils"/>
    </source>
</evidence>
<dbReference type="PROSITE" id="PS51257">
    <property type="entry name" value="PROKAR_LIPOPROTEIN"/>
    <property type="match status" value="1"/>
</dbReference>
<sequence length="524" mass="58606">MTRRSTLSAIFFVGCWALLAGSTSVVEAFNFNSRLSHGAKSTTPDEEDGPPASAQFKAAAYPRQEVSTFPVIDRTADLEDKLKTLDLSISKFQTSVEYITQQLGRRLESIEQKLARLEATTDVQRIAKQQDQSTQLNTKLDVINEKLSTKLSTIDGKIDAKLERSWTKLDMLSHGYDKQFEDLMGRVVKQDSKRDTEYQRSLQKMEVVENLVRSMGKMLMDSFGEGRKMRLQQQSPDSEPDYAIIEGIYTRLDRIINETIVNKAKCEVSNVTSELEERFRTHMTKMTAAINEVREGLINGTLRIDGEHRCLDKSAESFKDELQKLRHDLELILSSSEQQNRDMGEALSVVGRTFEQKLQNLYQNVAQAFKVLQESQSKLSESCSLQADRQHSETSSSVALQQAELLAALRNTSSDITATFEKRLSQLREYVDGVLTQQNGASGGGNGGQSHSATLQMHNLNGGTFEGHFGPGSKSLESSRPAPLDAPSASGEANRELHELHNMPQTEDPKADFNQRPMGVLRFI</sequence>
<keyword evidence="5" id="KW-1185">Reference proteome</keyword>
<dbReference type="RefSeq" id="XP_022656467.1">
    <property type="nucleotide sequence ID" value="XM_022800732.1"/>
</dbReference>
<dbReference type="InParanoid" id="A0A7M7JSI5"/>
<keyword evidence="1" id="KW-0175">Coiled coil</keyword>
<dbReference type="KEGG" id="vde:111248414"/>
<feature type="signal peptide" evidence="3">
    <location>
        <begin position="1"/>
        <end position="28"/>
    </location>
</feature>
<reference evidence="4" key="1">
    <citation type="submission" date="2021-01" db="UniProtKB">
        <authorList>
            <consortium name="EnsemblMetazoa"/>
        </authorList>
    </citation>
    <scope>IDENTIFICATION</scope>
</reference>
<name>A0A7M7JSI5_VARDE</name>
<feature type="chain" id="PRO_5029841996" evidence="3">
    <location>
        <begin position="29"/>
        <end position="524"/>
    </location>
</feature>
<dbReference type="EnsemblMetazoa" id="XM_022800732">
    <property type="protein sequence ID" value="XP_022656467"/>
    <property type="gene ID" value="LOC111248414"/>
</dbReference>
<feature type="region of interest" description="Disordered" evidence="2">
    <location>
        <begin position="465"/>
        <end position="494"/>
    </location>
</feature>
<accession>A0A7M7JSI5</accession>
<dbReference type="AlphaFoldDB" id="A0A7M7JSI5"/>
<dbReference type="GeneID" id="111248414"/>